<protein>
    <submittedName>
        <fullName evidence="2">Uncharacterized protein</fullName>
    </submittedName>
</protein>
<dbReference type="EMBL" id="CP003940">
    <property type="protein sequence ID" value="AFZ48101.1"/>
    <property type="molecule type" value="Genomic_DNA"/>
</dbReference>
<dbReference type="HOGENOM" id="CLU_2463925_0_0_3"/>
<keyword evidence="1" id="KW-0472">Membrane</keyword>
<keyword evidence="1" id="KW-1133">Transmembrane helix</keyword>
<dbReference type="BioCyc" id="CSTA292563:G1353-2156-MONOMER"/>
<dbReference type="Proteomes" id="UP000010483">
    <property type="component" value="Chromosome"/>
</dbReference>
<proteinExistence type="predicted"/>
<organism evidence="2 3">
    <name type="scientific">Cyanobacterium stanieri (strain ATCC 29140 / PCC 7202)</name>
    <dbReference type="NCBI Taxonomy" id="292563"/>
    <lineage>
        <taxon>Bacteria</taxon>
        <taxon>Bacillati</taxon>
        <taxon>Cyanobacteriota</taxon>
        <taxon>Cyanophyceae</taxon>
        <taxon>Oscillatoriophycideae</taxon>
        <taxon>Chroococcales</taxon>
        <taxon>Geminocystaceae</taxon>
        <taxon>Cyanobacterium</taxon>
    </lineage>
</organism>
<keyword evidence="3" id="KW-1185">Reference proteome</keyword>
<gene>
    <name evidence="2" type="ordered locus">Cyast_2151</name>
</gene>
<feature type="transmembrane region" description="Helical" evidence="1">
    <location>
        <begin position="39"/>
        <end position="72"/>
    </location>
</feature>
<keyword evidence="1" id="KW-0812">Transmembrane</keyword>
<evidence type="ECO:0000313" key="3">
    <source>
        <dbReference type="Proteomes" id="UP000010483"/>
    </source>
</evidence>
<sequence length="88" mass="10394">MDCNALWCKFKAVCLDILHAQLCFIPEHFDPRWLKVFDFWFFVTLIFGGFSMLIPFLALIYILLIYVLLLIAQRFKKLNDNSTTDINS</sequence>
<evidence type="ECO:0000256" key="1">
    <source>
        <dbReference type="SAM" id="Phobius"/>
    </source>
</evidence>
<dbReference type="KEGG" id="csn:Cyast_2151"/>
<reference evidence="3" key="1">
    <citation type="journal article" date="2013" name="Proc. Natl. Acad. Sci. U.S.A.">
        <title>Improving the coverage of the cyanobacterial phylum using diversity-driven genome sequencing.</title>
        <authorList>
            <person name="Shih P.M."/>
            <person name="Wu D."/>
            <person name="Latifi A."/>
            <person name="Axen S.D."/>
            <person name="Fewer D.P."/>
            <person name="Talla E."/>
            <person name="Calteau A."/>
            <person name="Cai F."/>
            <person name="Tandeau de Marsac N."/>
            <person name="Rippka R."/>
            <person name="Herdman M."/>
            <person name="Sivonen K."/>
            <person name="Coursin T."/>
            <person name="Laurent T."/>
            <person name="Goodwin L."/>
            <person name="Nolan M."/>
            <person name="Davenport K.W."/>
            <person name="Han C.S."/>
            <person name="Rubin E.M."/>
            <person name="Eisen J.A."/>
            <person name="Woyke T."/>
            <person name="Gugger M."/>
            <person name="Kerfeld C.A."/>
        </authorList>
    </citation>
    <scope>NUCLEOTIDE SEQUENCE [LARGE SCALE GENOMIC DNA]</scope>
    <source>
        <strain evidence="3">ATCC 29140 / PCC 7202</strain>
    </source>
</reference>
<accession>K9YMD8</accession>
<name>K9YMD8_CYASC</name>
<dbReference type="AlphaFoldDB" id="K9YMD8"/>
<evidence type="ECO:0000313" key="2">
    <source>
        <dbReference type="EMBL" id="AFZ48101.1"/>
    </source>
</evidence>